<evidence type="ECO:0008006" key="4">
    <source>
        <dbReference type="Google" id="ProtNLM"/>
    </source>
</evidence>
<dbReference type="OrthoDB" id="337615at2"/>
<name>A0A6B8REI9_9BACL</name>
<dbReference type="RefSeq" id="WP_155698961.1">
    <property type="nucleotide sequence ID" value="NZ_CP034235.1"/>
</dbReference>
<evidence type="ECO:0000256" key="1">
    <source>
        <dbReference type="SAM" id="SignalP"/>
    </source>
</evidence>
<gene>
    <name evidence="2" type="ORF">EHS13_03110</name>
</gene>
<keyword evidence="3" id="KW-1185">Reference proteome</keyword>
<reference evidence="3" key="1">
    <citation type="submission" date="2018-11" db="EMBL/GenBank/DDBJ databases">
        <title>Complete genome sequence of Paenibacillus sp. ML311-T8.</title>
        <authorList>
            <person name="Nam Y.-D."/>
            <person name="Kang J."/>
            <person name="Chung W.-H."/>
            <person name="Park Y.S."/>
        </authorList>
    </citation>
    <scope>NUCLEOTIDE SEQUENCE [LARGE SCALE GENOMIC DNA]</scope>
    <source>
        <strain evidence="3">ML311-T8</strain>
    </source>
</reference>
<dbReference type="KEGG" id="ppsc:EHS13_03110"/>
<evidence type="ECO:0000313" key="2">
    <source>
        <dbReference type="EMBL" id="QGQ93965.1"/>
    </source>
</evidence>
<proteinExistence type="predicted"/>
<feature type="signal peptide" evidence="1">
    <location>
        <begin position="1"/>
        <end position="24"/>
    </location>
</feature>
<evidence type="ECO:0000313" key="3">
    <source>
        <dbReference type="Proteomes" id="UP000426246"/>
    </source>
</evidence>
<organism evidence="2 3">
    <name type="scientific">Paenibacillus psychroresistens</name>
    <dbReference type="NCBI Taxonomy" id="1778678"/>
    <lineage>
        <taxon>Bacteria</taxon>
        <taxon>Bacillati</taxon>
        <taxon>Bacillota</taxon>
        <taxon>Bacilli</taxon>
        <taxon>Bacillales</taxon>
        <taxon>Paenibacillaceae</taxon>
        <taxon>Paenibacillus</taxon>
    </lineage>
</organism>
<keyword evidence="1" id="KW-0732">Signal</keyword>
<dbReference type="Proteomes" id="UP000426246">
    <property type="component" value="Chromosome"/>
</dbReference>
<protein>
    <recommendedName>
        <fullName evidence="4">Copper amine oxidase-like N-terminal domain-containing protein</fullName>
    </recommendedName>
</protein>
<feature type="chain" id="PRO_5025608543" description="Copper amine oxidase-like N-terminal domain-containing protein" evidence="1">
    <location>
        <begin position="25"/>
        <end position="231"/>
    </location>
</feature>
<sequence length="231" mass="25546">MKKTTVILLLVVTAIFSLTTGAFAASKLTVIKAYLNGEVKFLKDGVNWRPTDDKGNEVLPITYNDKTYLPLGVIANTFNIPVGYDITTKTIQLGEKAENTTLYGKQIKTEHSANTFFDIIDKKQLIFGGTQYNGAFAVGSSAGEIYNMTINFGQKYTKLHLYLVGKVNSKAKVYNLNKQQLSEEITLIAGEVTEVDVDLQGSEGVVIYPYTGDYSTADYPLTYVLKDSYLK</sequence>
<dbReference type="AlphaFoldDB" id="A0A6B8REI9"/>
<accession>A0A6B8REI9</accession>
<dbReference type="EMBL" id="CP034235">
    <property type="protein sequence ID" value="QGQ93965.1"/>
    <property type="molecule type" value="Genomic_DNA"/>
</dbReference>